<organism evidence="2 3">
    <name type="scientific">Yanghanlia caeni</name>
    <dbReference type="NCBI Taxonomy" id="3064283"/>
    <lineage>
        <taxon>Bacteria</taxon>
        <taxon>Pseudomonadati</taxon>
        <taxon>Pseudomonadota</taxon>
        <taxon>Betaproteobacteria</taxon>
        <taxon>Burkholderiales</taxon>
        <taxon>Alcaligenaceae</taxon>
        <taxon>Yanghanlia</taxon>
    </lineage>
</organism>
<accession>A0ABU1D2V4</accession>
<reference evidence="2 3" key="1">
    <citation type="submission" date="2023-08" db="EMBL/GenBank/DDBJ databases">
        <title>Alcaligenaceae gen. nov., a novel taxon isolated from the sludge of Yixing Pesticide Factory.</title>
        <authorList>
            <person name="Ruan L."/>
        </authorList>
    </citation>
    <scope>NUCLEOTIDE SEQUENCE [LARGE SCALE GENOMIC DNA]</scope>
    <source>
        <strain evidence="2 3">LG-2</strain>
    </source>
</reference>
<dbReference type="GO" id="GO:0047470">
    <property type="term" value="F:(1,4)-alpha-D-glucan 1-alpha-D-glucosylmutase activity"/>
    <property type="evidence" value="ECO:0007669"/>
    <property type="project" value="UniProtKB-EC"/>
</dbReference>
<dbReference type="CDD" id="cd11336">
    <property type="entry name" value="AmyAc_MTSase"/>
    <property type="match status" value="1"/>
</dbReference>
<dbReference type="SMART" id="SM00642">
    <property type="entry name" value="Aamy"/>
    <property type="match status" value="1"/>
</dbReference>
<dbReference type="InterPro" id="IPR006047">
    <property type="entry name" value="GH13_cat_dom"/>
</dbReference>
<proteinExistence type="predicted"/>
<dbReference type="PANTHER" id="PTHR10357:SF216">
    <property type="entry name" value="MALTOOLIGOSYL TREHALOSE SYNTHASE-RELATED"/>
    <property type="match status" value="1"/>
</dbReference>
<evidence type="ECO:0000313" key="2">
    <source>
        <dbReference type="EMBL" id="MDR4124764.1"/>
    </source>
</evidence>
<keyword evidence="3" id="KW-1185">Reference proteome</keyword>
<dbReference type="Gene3D" id="3.20.20.80">
    <property type="entry name" value="Glycosidases"/>
    <property type="match status" value="3"/>
</dbReference>
<sequence>MNRPPRATLRLQIHPGYTFDDARADLPYFARLGVSHLYLSPVTRARPDSSHGYDVVDHACVDPQRGGEEALRHLSRAAAQRDMGLLLDIVPNHMATAAQNAWWWDVLAQGRRSAYADWFDIHWDAPATEGKLLAPFLGSPYDEALQAGELRLQYDDALGFHVAAGGAPYPLAPHSLVMPSTGQVVSAPQQVRFADQERDAILAAHDPATEAGRRRLHELLERQHYRLAHWRTAAETINWRRFFEESGLIGVRVERDDVFEAVHALPLRLYAQGVIDGLRIDHVDGLAQPLAYCARLRAAMRAAGLRRPGGPVAGEPWIVVEKILAPGETLDARWAISGTTGYDFAADVGALLHEGGGEAALFQGWAQIAADARSPGDWLIDARRTLLQRHFGAERNALLDVLARLATHGPSGWTRAALAKALDALVAHYPTYRSYVEDGTRQAEDQVWFDRARRAAERGDGRAASVVDASDVHLTLLAQLDRWLGGEAPTSEDARTAVQRFQQLTPPLAAKSLEDTVFYRYGCLLSRNEVGSHPDVFAASVEAFHAANLRRARAHPLGLLATATHDHKRGEDVRARLAVLSEMPDVWLQACRNWLAELNGGLPEAGPALAFRYMLMQALVGAWPPSLSANDAAGVGEYLERIGTWALKALREGKQLSSWTQPDTGQEAACMALIDSLAPGQRGHEVLQGVEQFVRRIEPAAIANGLVQTALQLTCPGVPDTYQGTEYRDFTLVDPDNRRAVDYAARARTFAQLPPLAPGQWPAQAWADGRVKQALTARLLALRHERSDAFSGAYRPLWPKPDVPQLVAFSRGTDVVVIAGVKRAAALQADRDGMPVASPDFWGDAVVSLPGEPAVWEDVLRGRRLESLGAQPRVADVLPGFPLTVLCRVQG</sequence>
<dbReference type="PANTHER" id="PTHR10357">
    <property type="entry name" value="ALPHA-AMYLASE FAMILY MEMBER"/>
    <property type="match status" value="1"/>
</dbReference>
<dbReference type="NCBIfam" id="TIGR02401">
    <property type="entry name" value="trehalose_TreY"/>
    <property type="match status" value="1"/>
</dbReference>
<dbReference type="Proteomes" id="UP001232156">
    <property type="component" value="Unassembled WGS sequence"/>
</dbReference>
<name>A0ABU1D2V4_9BURK</name>
<dbReference type="Gene3D" id="3.30.1590.10">
    <property type="entry name" value="Maltooligosyl trehalose synthase, domain 2"/>
    <property type="match status" value="1"/>
</dbReference>
<protein>
    <submittedName>
        <fullName evidence="2">Malto-oligosyltrehalose synthase</fullName>
        <ecNumber evidence="2">5.4.99.15</ecNumber>
    </submittedName>
</protein>
<dbReference type="EMBL" id="JAUZQE010000003">
    <property type="protein sequence ID" value="MDR4124764.1"/>
    <property type="molecule type" value="Genomic_DNA"/>
</dbReference>
<dbReference type="InterPro" id="IPR017853">
    <property type="entry name" value="GH"/>
</dbReference>
<dbReference type="Pfam" id="PF00128">
    <property type="entry name" value="Alpha-amylase"/>
    <property type="match status" value="1"/>
</dbReference>
<evidence type="ECO:0000313" key="3">
    <source>
        <dbReference type="Proteomes" id="UP001232156"/>
    </source>
</evidence>
<gene>
    <name evidence="2" type="primary">treY</name>
    <name evidence="2" type="ORF">Q8947_02045</name>
</gene>
<keyword evidence="2" id="KW-0413">Isomerase</keyword>
<dbReference type="InterPro" id="IPR012767">
    <property type="entry name" value="Trehalose_TreY"/>
</dbReference>
<dbReference type="EC" id="5.4.99.15" evidence="2"/>
<feature type="domain" description="Glycosyl hydrolase family 13 catalytic" evidence="1">
    <location>
        <begin position="12"/>
        <end position="458"/>
    </location>
</feature>
<evidence type="ECO:0000259" key="1">
    <source>
        <dbReference type="SMART" id="SM00642"/>
    </source>
</evidence>
<dbReference type="RefSeq" id="WP_347286334.1">
    <property type="nucleotide sequence ID" value="NZ_JAUZQE010000003.1"/>
</dbReference>
<dbReference type="SUPFAM" id="SSF51445">
    <property type="entry name" value="(Trans)glycosidases"/>
    <property type="match status" value="1"/>
</dbReference>
<comment type="caution">
    <text evidence="2">The sequence shown here is derived from an EMBL/GenBank/DDBJ whole genome shotgun (WGS) entry which is preliminary data.</text>
</comment>